<dbReference type="RefSeq" id="WP_168983625.1">
    <property type="nucleotide sequence ID" value="NZ_JABAGI010000001.1"/>
</dbReference>
<evidence type="ECO:0000313" key="2">
    <source>
        <dbReference type="Proteomes" id="UP000588369"/>
    </source>
</evidence>
<dbReference type="Proteomes" id="UP000588369">
    <property type="component" value="Unassembled WGS sequence"/>
</dbReference>
<gene>
    <name evidence="1" type="ORF">HF844_00430</name>
</gene>
<reference evidence="1 2" key="1">
    <citation type="submission" date="2020-04" db="EMBL/GenBank/DDBJ databases">
        <authorList>
            <person name="Hitch T.C.A."/>
            <person name="Wylensek D."/>
            <person name="Clavel T."/>
        </authorList>
    </citation>
    <scope>NUCLEOTIDE SEQUENCE [LARGE SCALE GENOMIC DNA]</scope>
    <source>
        <strain evidence="1 2">BSM-130-P53-3C</strain>
    </source>
</reference>
<dbReference type="EMBL" id="JABAGI010000001">
    <property type="protein sequence ID" value="NME61281.1"/>
    <property type="molecule type" value="Genomic_DNA"/>
</dbReference>
<proteinExistence type="predicted"/>
<name>A0A7X9NP86_9BIFI</name>
<comment type="caution">
    <text evidence="1">The sequence shown here is derived from an EMBL/GenBank/DDBJ whole genome shotgun (WGS) entry which is preliminary data.</text>
</comment>
<dbReference type="AlphaFoldDB" id="A0A7X9NP86"/>
<organism evidence="1 2">
    <name type="scientific">Bifidobacterium thermophilum</name>
    <dbReference type="NCBI Taxonomy" id="33905"/>
    <lineage>
        <taxon>Bacteria</taxon>
        <taxon>Bacillati</taxon>
        <taxon>Actinomycetota</taxon>
        <taxon>Actinomycetes</taxon>
        <taxon>Bifidobacteriales</taxon>
        <taxon>Bifidobacteriaceae</taxon>
        <taxon>Bifidobacterium</taxon>
    </lineage>
</organism>
<evidence type="ECO:0000313" key="1">
    <source>
        <dbReference type="EMBL" id="NME61281.1"/>
    </source>
</evidence>
<sequence>MPEEVPEAESDISRFRNDFARFGIILRATDAITLRFAWEIGCRERDIDDLAK</sequence>
<accession>A0A7X9NP86</accession>
<protein>
    <submittedName>
        <fullName evidence="1">Uncharacterized protein</fullName>
    </submittedName>
</protein>